<dbReference type="EMBL" id="CACVAW010000022">
    <property type="protein sequence ID" value="CAA6806048.1"/>
    <property type="molecule type" value="Genomic_DNA"/>
</dbReference>
<organism evidence="1">
    <name type="scientific">uncultured Campylobacterales bacterium</name>
    <dbReference type="NCBI Taxonomy" id="352960"/>
    <lineage>
        <taxon>Bacteria</taxon>
        <taxon>Pseudomonadati</taxon>
        <taxon>Campylobacterota</taxon>
        <taxon>Epsilonproteobacteria</taxon>
        <taxon>Campylobacterales</taxon>
        <taxon>environmental samples</taxon>
    </lineage>
</organism>
<reference evidence="1" key="1">
    <citation type="submission" date="2020-01" db="EMBL/GenBank/DDBJ databases">
        <authorList>
            <person name="Meier V. D."/>
            <person name="Meier V D."/>
        </authorList>
    </citation>
    <scope>NUCLEOTIDE SEQUENCE</scope>
    <source>
        <strain evidence="1">HLG_WM_MAG_12</strain>
    </source>
</reference>
<protein>
    <submittedName>
        <fullName evidence="1">Uncharacterized protein</fullName>
    </submittedName>
</protein>
<proteinExistence type="predicted"/>
<gene>
    <name evidence="1" type="ORF">HELGO_WM13538</name>
</gene>
<name>A0A6S6SIR7_9BACT</name>
<sequence>MSLKNALNYAKKANEEKMGYRFQFPLSMKEEFELLCNKSSVNMTDMILGLIQSAIDEDKGLYDVPTLNIINKLNVLEESFADLHHLHVNQGEQIITLDNGKDIILEDELTSLKLKINALKRELQKRGDEQ</sequence>
<evidence type="ECO:0000313" key="1">
    <source>
        <dbReference type="EMBL" id="CAA6806048.1"/>
    </source>
</evidence>
<accession>A0A6S6SIR7</accession>
<dbReference type="AlphaFoldDB" id="A0A6S6SIR7"/>